<dbReference type="GO" id="GO:0000978">
    <property type="term" value="F:RNA polymerase II cis-regulatory region sequence-specific DNA binding"/>
    <property type="evidence" value="ECO:0007669"/>
    <property type="project" value="TreeGrafter"/>
</dbReference>
<dbReference type="CDD" id="cd12148">
    <property type="entry name" value="fungal_TF_MHR"/>
    <property type="match status" value="1"/>
</dbReference>
<gene>
    <name evidence="7" type="ORF">HGUI_01130</name>
</gene>
<dbReference type="CDD" id="cd00067">
    <property type="entry name" value="GAL4"/>
    <property type="match status" value="1"/>
</dbReference>
<dbReference type="GO" id="GO:0045944">
    <property type="term" value="P:positive regulation of transcription by RNA polymerase II"/>
    <property type="evidence" value="ECO:0007669"/>
    <property type="project" value="TreeGrafter"/>
</dbReference>
<feature type="domain" description="Zn(2)-C6 fungal-type" evidence="6">
    <location>
        <begin position="21"/>
        <end position="50"/>
    </location>
</feature>
<evidence type="ECO:0000256" key="4">
    <source>
        <dbReference type="ARBA" id="ARBA00023242"/>
    </source>
</evidence>
<dbReference type="OrthoDB" id="5069333at2759"/>
<dbReference type="SMART" id="SM00066">
    <property type="entry name" value="GAL4"/>
    <property type="match status" value="1"/>
</dbReference>
<dbReference type="EMBL" id="FQNF01000014">
    <property type="protein sequence ID" value="SGZ38930.1"/>
    <property type="molecule type" value="Genomic_DNA"/>
</dbReference>
<dbReference type="GO" id="GO:0008270">
    <property type="term" value="F:zinc ion binding"/>
    <property type="evidence" value="ECO:0007669"/>
    <property type="project" value="InterPro"/>
</dbReference>
<dbReference type="SUPFAM" id="SSF57701">
    <property type="entry name" value="Zn2/Cys6 DNA-binding domain"/>
    <property type="match status" value="1"/>
</dbReference>
<dbReference type="Proteomes" id="UP000183365">
    <property type="component" value="Unassembled WGS sequence"/>
</dbReference>
<keyword evidence="1" id="KW-0805">Transcription regulation</keyword>
<dbReference type="InterPro" id="IPR036864">
    <property type="entry name" value="Zn2-C6_fun-type_DNA-bd_sf"/>
</dbReference>
<evidence type="ECO:0000256" key="5">
    <source>
        <dbReference type="SAM" id="MobiDB-lite"/>
    </source>
</evidence>
<evidence type="ECO:0000256" key="1">
    <source>
        <dbReference type="ARBA" id="ARBA00023015"/>
    </source>
</evidence>
<evidence type="ECO:0000259" key="6">
    <source>
        <dbReference type="PROSITE" id="PS50048"/>
    </source>
</evidence>
<dbReference type="InterPro" id="IPR050675">
    <property type="entry name" value="OAF3"/>
</dbReference>
<organism evidence="7 8">
    <name type="scientific">Hanseniaspora guilliermondii</name>
    <dbReference type="NCBI Taxonomy" id="56406"/>
    <lineage>
        <taxon>Eukaryota</taxon>
        <taxon>Fungi</taxon>
        <taxon>Dikarya</taxon>
        <taxon>Ascomycota</taxon>
        <taxon>Saccharomycotina</taxon>
        <taxon>Saccharomycetes</taxon>
        <taxon>Saccharomycodales</taxon>
        <taxon>Saccharomycodaceae</taxon>
        <taxon>Hanseniaspora</taxon>
    </lineage>
</organism>
<dbReference type="InterPro" id="IPR001138">
    <property type="entry name" value="Zn2Cys6_DnaBD"/>
</dbReference>
<keyword evidence="4" id="KW-0539">Nucleus</keyword>
<reference evidence="8" key="1">
    <citation type="submission" date="2016-11" db="EMBL/GenBank/DDBJ databases">
        <authorList>
            <person name="Guldener U."/>
        </authorList>
    </citation>
    <scope>NUCLEOTIDE SEQUENCE [LARGE SCALE GENOMIC DNA]</scope>
</reference>
<evidence type="ECO:0000313" key="8">
    <source>
        <dbReference type="Proteomes" id="UP000183365"/>
    </source>
</evidence>
<feature type="compositionally biased region" description="Polar residues" evidence="5">
    <location>
        <begin position="916"/>
        <end position="928"/>
    </location>
</feature>
<evidence type="ECO:0000256" key="2">
    <source>
        <dbReference type="ARBA" id="ARBA00023125"/>
    </source>
</evidence>
<dbReference type="AlphaFoldDB" id="A0A1L0AXH7"/>
<dbReference type="PANTHER" id="PTHR31069">
    <property type="entry name" value="OLEATE-ACTIVATED TRANSCRIPTION FACTOR 1-RELATED"/>
    <property type="match status" value="1"/>
</dbReference>
<proteinExistence type="predicted"/>
<keyword evidence="3" id="KW-0804">Transcription</keyword>
<protein>
    <recommendedName>
        <fullName evidence="6">Zn(2)-C6 fungal-type domain-containing protein</fullName>
    </recommendedName>
</protein>
<evidence type="ECO:0000313" key="7">
    <source>
        <dbReference type="EMBL" id="SGZ38930.1"/>
    </source>
</evidence>
<dbReference type="GO" id="GO:0005634">
    <property type="term" value="C:nucleus"/>
    <property type="evidence" value="ECO:0007669"/>
    <property type="project" value="TreeGrafter"/>
</dbReference>
<name>A0A1L0AXH7_9ASCO</name>
<dbReference type="VEuPathDB" id="FungiDB:HGUI_01130"/>
<dbReference type="PANTHER" id="PTHR31069:SF29">
    <property type="entry name" value="OLEATE-ACTIVATED TRANSCRIPTION FACTOR 1-RELATED"/>
    <property type="match status" value="1"/>
</dbReference>
<feature type="region of interest" description="Disordered" evidence="5">
    <location>
        <begin position="916"/>
        <end position="953"/>
    </location>
</feature>
<dbReference type="GO" id="GO:0000981">
    <property type="term" value="F:DNA-binding transcription factor activity, RNA polymerase II-specific"/>
    <property type="evidence" value="ECO:0007669"/>
    <property type="project" value="InterPro"/>
</dbReference>
<accession>A0A1L0AXH7</accession>
<dbReference type="PROSITE" id="PS50048">
    <property type="entry name" value="ZN2_CY6_FUNGAL_2"/>
    <property type="match status" value="1"/>
</dbReference>
<dbReference type="Pfam" id="PF00172">
    <property type="entry name" value="Zn_clus"/>
    <property type="match status" value="1"/>
</dbReference>
<sequence length="982" mass="115172">MDTNDSNNQPIKRKRAKISYSCIVCREKRTKCDKNTICNACKKRGSTCQYDTISQQKPKRPNKDALILRLSKQLEFYKDLACKYTPKDKLSLFNEDIHAIDYALGSRTLKKSQNLHDINNSNQASINDDHYILQLKRNNDNFLYDIFTDMYIFKTDDYINTLFFKKQHIKTTVNSKKDDILIINNLLSNQTFKSNFQKLQSLKFTQKLHVENSTKESREFYNPFTGLYNTFKFDNVKENTIENIIEDEPSDLLKNIIHFINKILPSRQFINHFKKEYFEKLYPEFPFLDVDFFELTLMNVLSFDNDRAFLNLGKEDIHNKICMVGLLLSILYLAFFNENNNVDFDNNIIDQYLETSMKLLLCTDCYSNPTEHKLSLLCQIWVCLTITPQSKFSDDITKIAPTGSLVGVITSLASDLKIGFDSDLDERAHRVPTNIKILRRKLKSAYTIITLSEDVLKNGVKENIRFPNLSLNDDVKELGSDNELENEFFRCAALRNHLYKLIYDIMTIFSKNRSHDEKDEYVEQVDISLLNFKIVQLFQFVDKAFSLNNMEKITSDNERLYFPSSLNLYSISKTLVNNMFTINYWITSRAIILRIYHVVLVSCEYWAFEGFNNTANKWFMYYIVESLKYSMDLLVVIRKLHHMEYSDYLNGVQSLFLEHIVLYSYSKAFIVLLQYIGKCFVFKIYLQRMVLNEGDDSTKLKVEMHLINEMTSVSTSVLFEALHEYSNLYRFKRYKCFKVCLFFDFFKQIYKDDTLFNTMFETNERYDPNAPVSPEVCNSNLMRDFLKFYDYLDHLKSMTEYFRSDKIQNYLRTETPKTRRSRKVHDYTPKNKVTQIAPHDQSPLNMEQRPISSMTNNVRFVPSISTNRYPANFDSNFFHLYNSGQGNLGPSRNMYMNTYNPNVINQPIPTIIPTSYGNQASTNSNTLMSRDEDESMGTNASGLRGSNASGENETVDDDFTFEDYIRQLDLQKFDVFGSAFLF</sequence>
<keyword evidence="2" id="KW-0238">DNA-binding</keyword>
<feature type="compositionally biased region" description="Polar residues" evidence="5">
    <location>
        <begin position="936"/>
        <end position="952"/>
    </location>
</feature>
<evidence type="ECO:0000256" key="3">
    <source>
        <dbReference type="ARBA" id="ARBA00023163"/>
    </source>
</evidence>
<keyword evidence="8" id="KW-1185">Reference proteome</keyword>
<dbReference type="PROSITE" id="PS00463">
    <property type="entry name" value="ZN2_CY6_FUNGAL_1"/>
    <property type="match status" value="1"/>
</dbReference>
<dbReference type="Gene3D" id="4.10.240.10">
    <property type="entry name" value="Zn(2)-C6 fungal-type DNA-binding domain"/>
    <property type="match status" value="1"/>
</dbReference>